<evidence type="ECO:0000313" key="1">
    <source>
        <dbReference type="EMBL" id="TXK59077.1"/>
    </source>
</evidence>
<dbReference type="InterPro" id="IPR058702">
    <property type="entry name" value="MafI2-like"/>
</dbReference>
<sequence length="104" mass="11630">MTSPTSTDLRLSLMRALLGEVHPQLRTASIEADSPGQVVRVRFVYDGDPLPEVRQSCESAGTECLADFPAPWTIDEQHISCPVPERIQNLTYLVYQRCEGWPDA</sequence>
<name>A0A5C8KHR0_9GAMM</name>
<organism evidence="1 2">
    <name type="scientific">Alkalisalibacterium limincola</name>
    <dbReference type="NCBI Taxonomy" id="2699169"/>
    <lineage>
        <taxon>Bacteria</taxon>
        <taxon>Pseudomonadati</taxon>
        <taxon>Pseudomonadota</taxon>
        <taxon>Gammaproteobacteria</taxon>
        <taxon>Lysobacterales</taxon>
        <taxon>Lysobacteraceae</taxon>
        <taxon>Alkalisalibacterium</taxon>
    </lineage>
</organism>
<evidence type="ECO:0000313" key="2">
    <source>
        <dbReference type="Proteomes" id="UP000321248"/>
    </source>
</evidence>
<reference evidence="1 2" key="1">
    <citation type="submission" date="2019-08" db="EMBL/GenBank/DDBJ databases">
        <authorList>
            <person name="Karlyshev A.V."/>
        </authorList>
    </citation>
    <scope>NUCLEOTIDE SEQUENCE [LARGE SCALE GENOMIC DNA]</scope>
    <source>
        <strain evidence="1 2">Alg18-2.2</strain>
    </source>
</reference>
<dbReference type="OrthoDB" id="6058610at2"/>
<dbReference type="EMBL" id="VRTS01000016">
    <property type="protein sequence ID" value="TXK59077.1"/>
    <property type="molecule type" value="Genomic_DNA"/>
</dbReference>
<keyword evidence="2" id="KW-1185">Reference proteome</keyword>
<dbReference type="AlphaFoldDB" id="A0A5C8KHR0"/>
<proteinExistence type="predicted"/>
<dbReference type="Proteomes" id="UP000321248">
    <property type="component" value="Unassembled WGS sequence"/>
</dbReference>
<protein>
    <submittedName>
        <fullName evidence="1">Uncharacterized protein</fullName>
    </submittedName>
</protein>
<gene>
    <name evidence="1" type="ORF">FU658_14120</name>
</gene>
<dbReference type="Pfam" id="PF26541">
    <property type="entry name" value="MafI2"/>
    <property type="match status" value="1"/>
</dbReference>
<accession>A0A5C8KHR0</accession>
<comment type="caution">
    <text evidence="1">The sequence shown here is derived from an EMBL/GenBank/DDBJ whole genome shotgun (WGS) entry which is preliminary data.</text>
</comment>